<evidence type="ECO:0000256" key="1">
    <source>
        <dbReference type="SAM" id="SignalP"/>
    </source>
</evidence>
<gene>
    <name evidence="3" type="ORF">SAMN04489727_1867</name>
</gene>
<dbReference type="InterPro" id="IPR035992">
    <property type="entry name" value="Ricin_B-like_lectins"/>
</dbReference>
<dbReference type="GO" id="GO:0030246">
    <property type="term" value="F:carbohydrate binding"/>
    <property type="evidence" value="ECO:0007669"/>
    <property type="project" value="UniProtKB-KW"/>
</dbReference>
<proteinExistence type="predicted"/>
<feature type="signal peptide" evidence="1">
    <location>
        <begin position="1"/>
        <end position="25"/>
    </location>
</feature>
<sequence length="192" mass="20297">MRIRFAPIFVGILALVALSVSPAGAAGWWLQYSDTSTRLCLDADYHANTAYWAVTEAACKTPVGSGAADQVYQLVPQSNGNVWILSGVAGNLCVGVASGSPNDGAAIFLTGCPAPGTNWFAQEWQVSNVSENPNGSFNVLFRNATSQKCITGTGSGVQLFQQTCDSANPHQVWRQHLKESGCTRCVAAARRG</sequence>
<dbReference type="PROSITE" id="PS50231">
    <property type="entry name" value="RICIN_B_LECTIN"/>
    <property type="match status" value="1"/>
</dbReference>
<dbReference type="Proteomes" id="UP000199622">
    <property type="component" value="Unassembled WGS sequence"/>
</dbReference>
<reference evidence="4" key="1">
    <citation type="submission" date="2016-10" db="EMBL/GenBank/DDBJ databases">
        <authorList>
            <person name="Varghese N."/>
            <person name="Submissions S."/>
        </authorList>
    </citation>
    <scope>NUCLEOTIDE SEQUENCE [LARGE SCALE GENOMIC DNA]</scope>
    <source>
        <strain evidence="4">DSM 44544</strain>
    </source>
</reference>
<dbReference type="OrthoDB" id="3613264at2"/>
<dbReference type="AlphaFoldDB" id="A0A1H4JG33"/>
<dbReference type="RefSeq" id="WP_091305417.1">
    <property type="nucleotide sequence ID" value="NZ_FNSO01000003.1"/>
</dbReference>
<evidence type="ECO:0000259" key="2">
    <source>
        <dbReference type="Pfam" id="PF00652"/>
    </source>
</evidence>
<feature type="domain" description="Ricin B lectin" evidence="2">
    <location>
        <begin position="36"/>
        <end position="173"/>
    </location>
</feature>
<keyword evidence="3" id="KW-0430">Lectin</keyword>
<dbReference type="SUPFAM" id="SSF50370">
    <property type="entry name" value="Ricin B-like lectins"/>
    <property type="match status" value="1"/>
</dbReference>
<dbReference type="Pfam" id="PF00652">
    <property type="entry name" value="Ricin_B_lectin"/>
    <property type="match status" value="1"/>
</dbReference>
<dbReference type="STRING" id="208445.SAMN04489727_1867"/>
<accession>A0A1H4JG33</accession>
<keyword evidence="4" id="KW-1185">Reference proteome</keyword>
<feature type="chain" id="PRO_5011702506" evidence="1">
    <location>
        <begin position="26"/>
        <end position="192"/>
    </location>
</feature>
<name>A0A1H4JG33_9PSEU</name>
<dbReference type="InterPro" id="IPR000772">
    <property type="entry name" value="Ricin_B_lectin"/>
</dbReference>
<evidence type="ECO:0000313" key="3">
    <source>
        <dbReference type="EMBL" id="SEB45264.1"/>
    </source>
</evidence>
<keyword evidence="1" id="KW-0732">Signal</keyword>
<evidence type="ECO:0000313" key="4">
    <source>
        <dbReference type="Proteomes" id="UP000199622"/>
    </source>
</evidence>
<organism evidence="3 4">
    <name type="scientific">Amycolatopsis tolypomycina</name>
    <dbReference type="NCBI Taxonomy" id="208445"/>
    <lineage>
        <taxon>Bacteria</taxon>
        <taxon>Bacillati</taxon>
        <taxon>Actinomycetota</taxon>
        <taxon>Actinomycetes</taxon>
        <taxon>Pseudonocardiales</taxon>
        <taxon>Pseudonocardiaceae</taxon>
        <taxon>Amycolatopsis</taxon>
    </lineage>
</organism>
<dbReference type="Gene3D" id="2.80.10.50">
    <property type="match status" value="2"/>
</dbReference>
<dbReference type="EMBL" id="FNSO01000003">
    <property type="protein sequence ID" value="SEB45264.1"/>
    <property type="molecule type" value="Genomic_DNA"/>
</dbReference>
<dbReference type="CDD" id="cd00161">
    <property type="entry name" value="beta-trefoil_Ricin-like"/>
    <property type="match status" value="1"/>
</dbReference>
<protein>
    <submittedName>
        <fullName evidence="3">Ricin-type beta-trefoil lectin domain-containing protein</fullName>
    </submittedName>
</protein>